<evidence type="ECO:0000313" key="2">
    <source>
        <dbReference type="EMBL" id="ENU34415.1"/>
    </source>
</evidence>
<keyword evidence="1" id="KW-0812">Transmembrane</keyword>
<dbReference type="RefSeq" id="WP_004676955.1">
    <property type="nucleotide sequence ID" value="NZ_KB849224.1"/>
</dbReference>
<name>N8Q7B1_9GAMM</name>
<dbReference type="HOGENOM" id="CLU_114004_0_0_6"/>
<feature type="transmembrane region" description="Helical" evidence="1">
    <location>
        <begin position="175"/>
        <end position="196"/>
    </location>
</feature>
<dbReference type="AlphaFoldDB" id="N8Q7B1"/>
<organism evidence="2 3">
    <name type="scientific">Acinetobacter parvus NIPH 1103</name>
    <dbReference type="NCBI Taxonomy" id="1217671"/>
    <lineage>
        <taxon>Bacteria</taxon>
        <taxon>Pseudomonadati</taxon>
        <taxon>Pseudomonadota</taxon>
        <taxon>Gammaproteobacteria</taxon>
        <taxon>Moraxellales</taxon>
        <taxon>Moraxellaceae</taxon>
        <taxon>Acinetobacter</taxon>
    </lineage>
</organism>
<reference evidence="2 3" key="1">
    <citation type="submission" date="2013-02" db="EMBL/GenBank/DDBJ databases">
        <title>The Genome Sequence of Acinetobacter parvus NIPH 1103.</title>
        <authorList>
            <consortium name="The Broad Institute Genome Sequencing Platform"/>
            <consortium name="The Broad Institute Genome Sequencing Center for Infectious Disease"/>
            <person name="Cerqueira G."/>
            <person name="Feldgarden M."/>
            <person name="Courvalin P."/>
            <person name="Perichon B."/>
            <person name="Grillot-Courvalin C."/>
            <person name="Clermont D."/>
            <person name="Rocha E."/>
            <person name="Yoon E.-J."/>
            <person name="Nemec A."/>
            <person name="Walker B."/>
            <person name="Young S.K."/>
            <person name="Zeng Q."/>
            <person name="Gargeya S."/>
            <person name="Fitzgerald M."/>
            <person name="Haas B."/>
            <person name="Abouelleil A."/>
            <person name="Alvarado L."/>
            <person name="Arachchi H.M."/>
            <person name="Berlin A.M."/>
            <person name="Chapman S.B."/>
            <person name="Dewar J."/>
            <person name="Goldberg J."/>
            <person name="Griggs A."/>
            <person name="Gujja S."/>
            <person name="Hansen M."/>
            <person name="Howarth C."/>
            <person name="Imamovic A."/>
            <person name="Larimer J."/>
            <person name="McCowan C."/>
            <person name="Murphy C."/>
            <person name="Neiman D."/>
            <person name="Pearson M."/>
            <person name="Priest M."/>
            <person name="Roberts A."/>
            <person name="Saif S."/>
            <person name="Shea T."/>
            <person name="Sisk P."/>
            <person name="Sykes S."/>
            <person name="Wortman J."/>
            <person name="Nusbaum C."/>
            <person name="Birren B."/>
        </authorList>
    </citation>
    <scope>NUCLEOTIDE SEQUENCE [LARGE SCALE GENOMIC DNA]</scope>
    <source>
        <strain evidence="2 3">NIPH 1103</strain>
    </source>
</reference>
<accession>N8Q7B1</accession>
<evidence type="ECO:0008006" key="4">
    <source>
        <dbReference type="Google" id="ProtNLM"/>
    </source>
</evidence>
<dbReference type="Pfam" id="PF16357">
    <property type="entry name" value="PepSY_TM_like_2"/>
    <property type="match status" value="1"/>
</dbReference>
<keyword evidence="1" id="KW-1133">Transmembrane helix</keyword>
<comment type="caution">
    <text evidence="2">The sequence shown here is derived from an EMBL/GenBank/DDBJ whole genome shotgun (WGS) entry which is preliminary data.</text>
</comment>
<evidence type="ECO:0000256" key="1">
    <source>
        <dbReference type="SAM" id="Phobius"/>
    </source>
</evidence>
<dbReference type="InterPro" id="IPR032307">
    <property type="entry name" value="PepSY_TM-like_2"/>
</dbReference>
<gene>
    <name evidence="2" type="ORF">F989_00515</name>
</gene>
<dbReference type="PANTHER" id="PTHR40115">
    <property type="entry name" value="INNER MEMBRANE PROTEIN WITH PEPSY TM HELIX"/>
    <property type="match status" value="1"/>
</dbReference>
<dbReference type="EMBL" id="APOL01000012">
    <property type="protein sequence ID" value="ENU34415.1"/>
    <property type="molecule type" value="Genomic_DNA"/>
</dbReference>
<dbReference type="Proteomes" id="UP000018426">
    <property type="component" value="Unassembled WGS sequence"/>
</dbReference>
<evidence type="ECO:0000313" key="3">
    <source>
        <dbReference type="Proteomes" id="UP000018426"/>
    </source>
</evidence>
<keyword evidence="1" id="KW-0472">Membrane</keyword>
<dbReference type="PANTHER" id="PTHR40115:SF1">
    <property type="entry name" value="INNER MEMBRANE PROTEIN WITH PEPSY TM HELIX"/>
    <property type="match status" value="1"/>
</dbReference>
<protein>
    <recommendedName>
        <fullName evidence="4">PepSY domain-containing protein</fullName>
    </recommendedName>
</protein>
<feature type="transmembrane region" description="Helical" evidence="1">
    <location>
        <begin position="144"/>
        <end position="168"/>
    </location>
</feature>
<dbReference type="PATRIC" id="fig|1217671.3.peg.501"/>
<dbReference type="STRING" id="134533.GCA_001485085_00441"/>
<feature type="transmembrane region" description="Helical" evidence="1">
    <location>
        <begin position="12"/>
        <end position="36"/>
    </location>
</feature>
<proteinExistence type="predicted"/>
<sequence length="197" mass="22291">MYQRRDFYRHARYVHGWLSAFAFIVLLFFSATGLLLNHPEWFSASNQEQTVKLGLPESFVETVQQQENPSQTILDYVREKHSLVGRYKSSEVLDGEVMIRLESPAGSTDVWALLDTGEVEITQKPATTVSLLNDLHRGKNVGTVWSWLIDVSAIIIIILLSLAGYILFLTIKTRLVTHLLLTACSLFAIILLIWSAI</sequence>